<keyword evidence="3" id="KW-1185">Reference proteome</keyword>
<proteinExistence type="predicted"/>
<dbReference type="Proteomes" id="UP000052978">
    <property type="component" value="Unassembled WGS sequence"/>
</dbReference>
<accession>S7Q987</accession>
<evidence type="ECO:0000313" key="3">
    <source>
        <dbReference type="Proteomes" id="UP000052978"/>
    </source>
</evidence>
<feature type="compositionally biased region" description="Basic and acidic residues" evidence="1">
    <location>
        <begin position="58"/>
        <end position="67"/>
    </location>
</feature>
<evidence type="ECO:0000313" key="2">
    <source>
        <dbReference type="EMBL" id="EPQ19968.1"/>
    </source>
</evidence>
<gene>
    <name evidence="2" type="ORF">D623_10015403</name>
</gene>
<protein>
    <submittedName>
        <fullName evidence="2">Uncharacterized protein</fullName>
    </submittedName>
</protein>
<feature type="region of interest" description="Disordered" evidence="1">
    <location>
        <begin position="47"/>
        <end position="67"/>
    </location>
</feature>
<evidence type="ECO:0000256" key="1">
    <source>
        <dbReference type="SAM" id="MobiDB-lite"/>
    </source>
</evidence>
<reference evidence="2 3" key="1">
    <citation type="journal article" date="2013" name="Nat. Commun.">
        <title>Genome analysis reveals insights into physiology and longevity of the Brandt's bat Myotis brandtii.</title>
        <authorList>
            <person name="Seim I."/>
            <person name="Fang X."/>
            <person name="Xiong Z."/>
            <person name="Lobanov A.V."/>
            <person name="Huang Z."/>
            <person name="Ma S."/>
            <person name="Feng Y."/>
            <person name="Turanov A.A."/>
            <person name="Zhu Y."/>
            <person name="Lenz T.L."/>
            <person name="Gerashchenko M.V."/>
            <person name="Fan D."/>
            <person name="Hee Yim S."/>
            <person name="Yao X."/>
            <person name="Jordan D."/>
            <person name="Xiong Y."/>
            <person name="Ma Y."/>
            <person name="Lyapunov A.N."/>
            <person name="Chen G."/>
            <person name="Kulakova O.I."/>
            <person name="Sun Y."/>
            <person name="Lee S.G."/>
            <person name="Bronson R.T."/>
            <person name="Moskalev A.A."/>
            <person name="Sunyaev S.R."/>
            <person name="Zhang G."/>
            <person name="Krogh A."/>
            <person name="Wang J."/>
            <person name="Gladyshev V.N."/>
        </authorList>
    </citation>
    <scope>NUCLEOTIDE SEQUENCE [LARGE SCALE GENOMIC DNA]</scope>
</reference>
<organism evidence="2 3">
    <name type="scientific">Myotis brandtii</name>
    <name type="common">Brandt's bat</name>
    <dbReference type="NCBI Taxonomy" id="109478"/>
    <lineage>
        <taxon>Eukaryota</taxon>
        <taxon>Metazoa</taxon>
        <taxon>Chordata</taxon>
        <taxon>Craniata</taxon>
        <taxon>Vertebrata</taxon>
        <taxon>Euteleostomi</taxon>
        <taxon>Mammalia</taxon>
        <taxon>Eutheria</taxon>
        <taxon>Laurasiatheria</taxon>
        <taxon>Chiroptera</taxon>
        <taxon>Yangochiroptera</taxon>
        <taxon>Vespertilionidae</taxon>
        <taxon>Myotis</taxon>
    </lineage>
</organism>
<sequence>MPRRVTTVLEPARLTSGRGAQMESVCPKIIAHIGGCLLSAQFSSLETGRPTPRAALGKGEERHPVQE</sequence>
<name>S7Q987_MYOBR</name>
<dbReference type="AlphaFoldDB" id="S7Q987"/>
<dbReference type="EMBL" id="KE164760">
    <property type="protein sequence ID" value="EPQ19968.1"/>
    <property type="molecule type" value="Genomic_DNA"/>
</dbReference>